<reference evidence="1 2" key="2">
    <citation type="submission" date="2019-09" db="EMBL/GenBank/DDBJ databases">
        <title>Taxonomic note: a critical rebuttal of the proposed division of the genus Arcobacter into six genera, emended descriptions of Arcobacter anaerophilus and the genus Arcobacter, and an assessment of genus-level boundaries for Epsilonproteobacteria using in silico genomic comparator tools.</title>
        <authorList>
            <person name="On S.L.W."/>
            <person name="Miller W.G."/>
            <person name="Biggs P."/>
            <person name="Cornelius A."/>
            <person name="Vandamme P."/>
        </authorList>
    </citation>
    <scope>NUCLEOTIDE SEQUENCE [LARGE SCALE GENOMIC DNA]</scope>
    <source>
        <strain evidence="1 2">CCUG 56899</strain>
    </source>
</reference>
<organism evidence="1 2">
    <name type="scientific">Arcobacter porcinus</name>
    <dbReference type="NCBI Taxonomy" id="1935204"/>
    <lineage>
        <taxon>Bacteria</taxon>
        <taxon>Pseudomonadati</taxon>
        <taxon>Campylobacterota</taxon>
        <taxon>Epsilonproteobacteria</taxon>
        <taxon>Campylobacterales</taxon>
        <taxon>Arcobacteraceae</taxon>
        <taxon>Arcobacter</taxon>
    </lineage>
</organism>
<dbReference type="AlphaFoldDB" id="A0A5C2HAH9"/>
<evidence type="ECO:0000313" key="1">
    <source>
        <dbReference type="EMBL" id="QEP39799.1"/>
    </source>
</evidence>
<protein>
    <submittedName>
        <fullName evidence="1">Uncharacterized protein</fullName>
    </submittedName>
</protein>
<accession>A0A5C2HAH9</accession>
<sequence>MLDSDRIKALKFDENEKILNFKGEYRGINILLKIDDIEENILSYKYLSNAKSMLIEVEAHDDFDFDKITDVVFKLNRYALIFMDKKENKALKENEIILKILAAGI</sequence>
<proteinExistence type="predicted"/>
<dbReference type="RefSeq" id="WP_066386172.1">
    <property type="nucleotide sequence ID" value="NZ_CP036246.2"/>
</dbReference>
<dbReference type="KEGG" id="apoc:APORC_0160"/>
<reference evidence="1 2" key="1">
    <citation type="submission" date="2019-09" db="EMBL/GenBank/DDBJ databases">
        <title>Complete genome sequencing of four Arcobacter species reveals a diverse suite of mobile elements.</title>
        <authorList>
            <person name="Miller W.G."/>
            <person name="Yee E."/>
            <person name="Bono J.L."/>
        </authorList>
    </citation>
    <scope>NUCLEOTIDE SEQUENCE [LARGE SCALE GENOMIC DNA]</scope>
    <source>
        <strain evidence="1 2">CCUG 56899</strain>
    </source>
</reference>
<name>A0A5C2HAH9_9BACT</name>
<dbReference type="Proteomes" id="UP000322644">
    <property type="component" value="Chromosome"/>
</dbReference>
<gene>
    <name evidence="1" type="ORF">APORC_0160</name>
</gene>
<evidence type="ECO:0000313" key="2">
    <source>
        <dbReference type="Proteomes" id="UP000322644"/>
    </source>
</evidence>
<dbReference type="EMBL" id="CP036246">
    <property type="protein sequence ID" value="QEP39799.1"/>
    <property type="molecule type" value="Genomic_DNA"/>
</dbReference>